<dbReference type="Proteomes" id="UP000826656">
    <property type="component" value="Unassembled WGS sequence"/>
</dbReference>
<protein>
    <recommendedName>
        <fullName evidence="2">DUF4283 domain-containing protein</fullName>
    </recommendedName>
</protein>
<organism evidence="3 4">
    <name type="scientific">Solanum tuberosum</name>
    <name type="common">Potato</name>
    <dbReference type="NCBI Taxonomy" id="4113"/>
    <lineage>
        <taxon>Eukaryota</taxon>
        <taxon>Viridiplantae</taxon>
        <taxon>Streptophyta</taxon>
        <taxon>Embryophyta</taxon>
        <taxon>Tracheophyta</taxon>
        <taxon>Spermatophyta</taxon>
        <taxon>Magnoliopsida</taxon>
        <taxon>eudicotyledons</taxon>
        <taxon>Gunneridae</taxon>
        <taxon>Pentapetalae</taxon>
        <taxon>asterids</taxon>
        <taxon>lamiids</taxon>
        <taxon>Solanales</taxon>
        <taxon>Solanaceae</taxon>
        <taxon>Solanoideae</taxon>
        <taxon>Solaneae</taxon>
        <taxon>Solanum</taxon>
    </lineage>
</organism>
<dbReference type="EMBL" id="JAIVGD010000002">
    <property type="protein sequence ID" value="KAH0778224.1"/>
    <property type="molecule type" value="Genomic_DNA"/>
</dbReference>
<dbReference type="PANTHER" id="PTHR31286">
    <property type="entry name" value="GLYCINE-RICH CELL WALL STRUCTURAL PROTEIN 1.8-LIKE"/>
    <property type="match status" value="1"/>
</dbReference>
<proteinExistence type="predicted"/>
<feature type="domain" description="DUF4283" evidence="2">
    <location>
        <begin position="67"/>
        <end position="159"/>
    </location>
</feature>
<feature type="region of interest" description="Disordered" evidence="1">
    <location>
        <begin position="546"/>
        <end position="576"/>
    </location>
</feature>
<accession>A0ABQ7WBW8</accession>
<dbReference type="InterPro" id="IPR025558">
    <property type="entry name" value="DUF4283"/>
</dbReference>
<sequence>MAETVSPQPRAVDETPEKPSYASISNPSTYTQKFDGKLSLKLKPMIYVHGEPTVSFNFSDLELYIQEENLQYALVAKFSYGRSDMIDLRKSFTRHFAIKGDCNLGLLDHRHVLVRLSNREDFVEVYSMAVSFITIKEKGVNNQYQCQIQRWTPWFNPKEETSIALAWISFPSLSTQMFAREALFSLASAVGTPLQVDKATTDEKNGVVKEVLQNIVYDKLPSYCTTCKHQGHKEEECRLTMEVEGGRIDETKINGAKFEGDLRSILDDVERVDAPGPLLVAATSGNKEDAETMLPGTLTSKISEQLGTTTTSSSTPVHIDVEAQNNRDNNSWQLIITSQVATEQLSSRFVKDRELDSPNAVVVTKSRQDEAKKGNTTAEKSNFDKKIEQTGKLKQCCHDEHTNQQALVTHEKEFIVTEKIDGKEINLNIPTVFILDQEVATNNLNESKEKRGGESASRWADLVEEENHTPSPSRSKLSPQALEFVPTSKTNPSMTVIGTSSNLSATKVNVADRDILYDLDNDMSDGYDEEEMVDICFDKVAKEGDLSPRQQRSGSTKCKKKTHRRQHSWDGKVSEDFVPRHLPMRLAKQNHMTVSTTLSRSNKSKT</sequence>
<comment type="caution">
    <text evidence="3">The sequence shown here is derived from an EMBL/GenBank/DDBJ whole genome shotgun (WGS) entry which is preliminary data.</text>
</comment>
<feature type="compositionally biased region" description="Basic and acidic residues" evidence="1">
    <location>
        <begin position="567"/>
        <end position="576"/>
    </location>
</feature>
<dbReference type="InterPro" id="IPR040256">
    <property type="entry name" value="At4g02000-like"/>
</dbReference>
<evidence type="ECO:0000259" key="2">
    <source>
        <dbReference type="Pfam" id="PF14111"/>
    </source>
</evidence>
<keyword evidence="4" id="KW-1185">Reference proteome</keyword>
<reference evidence="3 4" key="1">
    <citation type="journal article" date="2021" name="bioRxiv">
        <title>Chromosome-scale and haplotype-resolved genome assembly of a tetraploid potato cultivar.</title>
        <authorList>
            <person name="Sun H."/>
            <person name="Jiao W.-B."/>
            <person name="Krause K."/>
            <person name="Campoy J.A."/>
            <person name="Goel M."/>
            <person name="Folz-Donahue K."/>
            <person name="Kukat C."/>
            <person name="Huettel B."/>
            <person name="Schneeberger K."/>
        </authorList>
    </citation>
    <scope>NUCLEOTIDE SEQUENCE [LARGE SCALE GENOMIC DNA]</scope>
    <source>
        <strain evidence="3">SolTubOtavaFocal</strain>
        <tissue evidence="3">Leaves</tissue>
    </source>
</reference>
<evidence type="ECO:0000313" key="4">
    <source>
        <dbReference type="Proteomes" id="UP000826656"/>
    </source>
</evidence>
<dbReference type="Pfam" id="PF14111">
    <property type="entry name" value="DUF4283"/>
    <property type="match status" value="1"/>
</dbReference>
<evidence type="ECO:0000313" key="3">
    <source>
        <dbReference type="EMBL" id="KAH0778224.1"/>
    </source>
</evidence>
<dbReference type="PANTHER" id="PTHR31286:SF79">
    <property type="entry name" value="N-6 ADENINE-SPECIFIC DNA METHYLASE"/>
    <property type="match status" value="1"/>
</dbReference>
<name>A0ABQ7WBW8_SOLTU</name>
<gene>
    <name evidence="3" type="ORF">KY290_004651</name>
</gene>
<feature type="region of interest" description="Disordered" evidence="1">
    <location>
        <begin position="1"/>
        <end position="27"/>
    </location>
</feature>
<feature type="compositionally biased region" description="Basic residues" evidence="1">
    <location>
        <begin position="557"/>
        <end position="566"/>
    </location>
</feature>
<evidence type="ECO:0000256" key="1">
    <source>
        <dbReference type="SAM" id="MobiDB-lite"/>
    </source>
</evidence>